<dbReference type="Proteomes" id="UP000192591">
    <property type="component" value="Unassembled WGS sequence"/>
</dbReference>
<dbReference type="STRING" id="1962155.B1813_02825"/>
<keyword evidence="2" id="KW-1185">Reference proteome</keyword>
<gene>
    <name evidence="1" type="ORF">B1813_02825</name>
</gene>
<dbReference type="AlphaFoldDB" id="A0A1V9AD00"/>
<dbReference type="RefSeq" id="WP_081190402.1">
    <property type="nucleotide sequence ID" value="NZ_MWIH01000002.1"/>
</dbReference>
<sequence>MIVTALYLTVLAALLAGLGSAVHREGPAPDVEPAFARRVAEGVLVLRALGQAYADRTQGLLDELTTSTPLLLPSAEGPANTRA</sequence>
<dbReference type="EMBL" id="MWIH01000002">
    <property type="protein sequence ID" value="OQO95009.1"/>
    <property type="molecule type" value="Genomic_DNA"/>
</dbReference>
<proteinExistence type="predicted"/>
<name>A0A1V9AD00_SACPI</name>
<protein>
    <submittedName>
        <fullName evidence="1">Uncharacterized protein</fullName>
    </submittedName>
</protein>
<accession>A0A1V9AD00</accession>
<organism evidence="1 2">
    <name type="scientific">Saccharomonospora piscinae</name>
    <dbReference type="NCBI Taxonomy" id="687388"/>
    <lineage>
        <taxon>Bacteria</taxon>
        <taxon>Bacillati</taxon>
        <taxon>Actinomycetota</taxon>
        <taxon>Actinomycetes</taxon>
        <taxon>Pseudonocardiales</taxon>
        <taxon>Pseudonocardiaceae</taxon>
        <taxon>Saccharomonospora</taxon>
    </lineage>
</organism>
<comment type="caution">
    <text evidence="1">The sequence shown here is derived from an EMBL/GenBank/DDBJ whole genome shotgun (WGS) entry which is preliminary data.</text>
</comment>
<evidence type="ECO:0000313" key="2">
    <source>
        <dbReference type="Proteomes" id="UP000192591"/>
    </source>
</evidence>
<reference evidence="1 2" key="1">
    <citation type="submission" date="2017-02" db="EMBL/GenBank/DDBJ databases">
        <title>Draft genome of Saccharomonospora sp. 154.</title>
        <authorList>
            <person name="Alonso-Carmona G.S."/>
            <person name="De La Haba R."/>
            <person name="Vera-Gargallo B."/>
            <person name="Sandoval-Trujillo A.H."/>
            <person name="Ramirez-Duran N."/>
            <person name="Ventosa A."/>
        </authorList>
    </citation>
    <scope>NUCLEOTIDE SEQUENCE [LARGE SCALE GENOMIC DNA]</scope>
    <source>
        <strain evidence="1 2">LRS4.154</strain>
    </source>
</reference>
<evidence type="ECO:0000313" key="1">
    <source>
        <dbReference type="EMBL" id="OQO95009.1"/>
    </source>
</evidence>